<proteinExistence type="predicted"/>
<dbReference type="InParanoid" id="A0A0C3EBD3"/>
<evidence type="ECO:0000313" key="1">
    <source>
        <dbReference type="EMBL" id="KIM65624.1"/>
    </source>
</evidence>
<protein>
    <submittedName>
        <fullName evidence="1">Uncharacterized protein</fullName>
    </submittedName>
</protein>
<keyword evidence="2" id="KW-1185">Reference proteome</keyword>
<reference evidence="2" key="2">
    <citation type="submission" date="2015-01" db="EMBL/GenBank/DDBJ databases">
        <title>Evolutionary Origins and Diversification of the Mycorrhizal Mutualists.</title>
        <authorList>
            <consortium name="DOE Joint Genome Institute"/>
            <consortium name="Mycorrhizal Genomics Consortium"/>
            <person name="Kohler A."/>
            <person name="Kuo A."/>
            <person name="Nagy L.G."/>
            <person name="Floudas D."/>
            <person name="Copeland A."/>
            <person name="Barry K.W."/>
            <person name="Cichocki N."/>
            <person name="Veneault-Fourrey C."/>
            <person name="LaButti K."/>
            <person name="Lindquist E.A."/>
            <person name="Lipzen A."/>
            <person name="Lundell T."/>
            <person name="Morin E."/>
            <person name="Murat C."/>
            <person name="Riley R."/>
            <person name="Ohm R."/>
            <person name="Sun H."/>
            <person name="Tunlid A."/>
            <person name="Henrissat B."/>
            <person name="Grigoriev I.V."/>
            <person name="Hibbett D.S."/>
            <person name="Martin F."/>
        </authorList>
    </citation>
    <scope>NUCLEOTIDE SEQUENCE [LARGE SCALE GENOMIC DNA]</scope>
    <source>
        <strain evidence="2">Foug A</strain>
    </source>
</reference>
<name>A0A0C3EBD3_9AGAM</name>
<gene>
    <name evidence="1" type="ORF">SCLCIDRAFT_442372</name>
</gene>
<sequence>MDCRVGSKYWSAAKRTHYYALSRPFCRRRFGTQFLLTTLSKLGKSGERICKGRVSGSQSP</sequence>
<reference evidence="1 2" key="1">
    <citation type="submission" date="2014-04" db="EMBL/GenBank/DDBJ databases">
        <authorList>
            <consortium name="DOE Joint Genome Institute"/>
            <person name="Kuo A."/>
            <person name="Kohler A."/>
            <person name="Nagy L.G."/>
            <person name="Floudas D."/>
            <person name="Copeland A."/>
            <person name="Barry K.W."/>
            <person name="Cichocki N."/>
            <person name="Veneault-Fourrey C."/>
            <person name="LaButti K."/>
            <person name="Lindquist E.A."/>
            <person name="Lipzen A."/>
            <person name="Lundell T."/>
            <person name="Morin E."/>
            <person name="Murat C."/>
            <person name="Sun H."/>
            <person name="Tunlid A."/>
            <person name="Henrissat B."/>
            <person name="Grigoriev I.V."/>
            <person name="Hibbett D.S."/>
            <person name="Martin F."/>
            <person name="Nordberg H.P."/>
            <person name="Cantor M.N."/>
            <person name="Hua S.X."/>
        </authorList>
    </citation>
    <scope>NUCLEOTIDE SEQUENCE [LARGE SCALE GENOMIC DNA]</scope>
    <source>
        <strain evidence="1 2">Foug A</strain>
    </source>
</reference>
<dbReference type="HOGENOM" id="CLU_2943121_0_0_1"/>
<accession>A0A0C3EBD3</accession>
<dbReference type="EMBL" id="KN822021">
    <property type="protein sequence ID" value="KIM65624.1"/>
    <property type="molecule type" value="Genomic_DNA"/>
</dbReference>
<dbReference type="Proteomes" id="UP000053989">
    <property type="component" value="Unassembled WGS sequence"/>
</dbReference>
<organism evidence="1 2">
    <name type="scientific">Scleroderma citrinum Foug A</name>
    <dbReference type="NCBI Taxonomy" id="1036808"/>
    <lineage>
        <taxon>Eukaryota</taxon>
        <taxon>Fungi</taxon>
        <taxon>Dikarya</taxon>
        <taxon>Basidiomycota</taxon>
        <taxon>Agaricomycotina</taxon>
        <taxon>Agaricomycetes</taxon>
        <taxon>Agaricomycetidae</taxon>
        <taxon>Boletales</taxon>
        <taxon>Sclerodermatineae</taxon>
        <taxon>Sclerodermataceae</taxon>
        <taxon>Scleroderma</taxon>
    </lineage>
</organism>
<evidence type="ECO:0000313" key="2">
    <source>
        <dbReference type="Proteomes" id="UP000053989"/>
    </source>
</evidence>
<dbReference type="AlphaFoldDB" id="A0A0C3EBD3"/>